<organism evidence="1 2">
    <name type="scientific">Sulfitobacter marinus</name>
    <dbReference type="NCBI Taxonomy" id="394264"/>
    <lineage>
        <taxon>Bacteria</taxon>
        <taxon>Pseudomonadati</taxon>
        <taxon>Pseudomonadota</taxon>
        <taxon>Alphaproteobacteria</taxon>
        <taxon>Rhodobacterales</taxon>
        <taxon>Roseobacteraceae</taxon>
        <taxon>Sulfitobacter</taxon>
    </lineage>
</organism>
<reference evidence="2" key="1">
    <citation type="submission" date="2016-10" db="EMBL/GenBank/DDBJ databases">
        <authorList>
            <person name="Varghese N."/>
            <person name="Submissions S."/>
        </authorList>
    </citation>
    <scope>NUCLEOTIDE SEQUENCE [LARGE SCALE GENOMIC DNA]</scope>
    <source>
        <strain evidence="2">DSM 23422</strain>
    </source>
</reference>
<dbReference type="Proteomes" id="UP000199239">
    <property type="component" value="Unassembled WGS sequence"/>
</dbReference>
<dbReference type="STRING" id="394264.SAMN04488040_1904"/>
<gene>
    <name evidence="1" type="ORF">SAMN04488040_1904</name>
</gene>
<name>A0A1I6SWA1_9RHOB</name>
<proteinExistence type="predicted"/>
<dbReference type="OrthoDB" id="7812761at2"/>
<protein>
    <submittedName>
        <fullName evidence="1">Uncharacterized protein</fullName>
    </submittedName>
</protein>
<accession>A0A1I6SWA1</accession>
<dbReference type="RefSeq" id="WP_093916586.1">
    <property type="nucleotide sequence ID" value="NZ_FPAJ01000003.1"/>
</dbReference>
<dbReference type="AlphaFoldDB" id="A0A1I6SWA1"/>
<keyword evidence="2" id="KW-1185">Reference proteome</keyword>
<evidence type="ECO:0000313" key="2">
    <source>
        <dbReference type="Proteomes" id="UP000199239"/>
    </source>
</evidence>
<sequence>MHRLIISLLLVLGIAAEASANRARYLELARRGWGYELRTALPGRAFPAPVHINGRDLAGSSLCVVGDLPHPSSLRTLNAFRALIEHTFGKPLTMRHAGRSAEQCGFGRTVILRLYSGLPPNRALTADLDWMNRVHELGLPKGSYYTATSPAMAQTFFGKRGQGTHIMVKQPAFPRPDALATAFYKSILIEELFQSFTFGMDIMLFDRSAAFETKLQETPVNLHRLSWESRDFMRALVNSNPDGLCFFDVFMLHAVAQAPVDQTVDPEFISFIDRAYDTLLTRTQGTVADPRFADLLAPGCARLTP</sequence>
<dbReference type="EMBL" id="FPAJ01000003">
    <property type="protein sequence ID" value="SFS81235.1"/>
    <property type="molecule type" value="Genomic_DNA"/>
</dbReference>
<evidence type="ECO:0000313" key="1">
    <source>
        <dbReference type="EMBL" id="SFS81235.1"/>
    </source>
</evidence>